<comment type="similarity">
    <text evidence="2">Belongs to the SusD family.</text>
</comment>
<name>A0ABM7NVQ0_9BACT</name>
<dbReference type="Proteomes" id="UP001319045">
    <property type="component" value="Chromosome"/>
</dbReference>
<evidence type="ECO:0000256" key="2">
    <source>
        <dbReference type="ARBA" id="ARBA00006275"/>
    </source>
</evidence>
<evidence type="ECO:0000256" key="3">
    <source>
        <dbReference type="ARBA" id="ARBA00022729"/>
    </source>
</evidence>
<accession>A0ABM7NVQ0</accession>
<proteinExistence type="inferred from homology"/>
<organism evidence="7 8">
    <name type="scientific">Prevotella herbatica</name>
    <dbReference type="NCBI Taxonomy" id="2801997"/>
    <lineage>
        <taxon>Bacteria</taxon>
        <taxon>Pseudomonadati</taxon>
        <taxon>Bacteroidota</taxon>
        <taxon>Bacteroidia</taxon>
        <taxon>Bacteroidales</taxon>
        <taxon>Prevotellaceae</taxon>
        <taxon>Prevotella</taxon>
    </lineage>
</organism>
<protein>
    <submittedName>
        <fullName evidence="7">RagB/SusD family nutrient uptake outer membrane protein</fullName>
    </submittedName>
</protein>
<dbReference type="Gene3D" id="1.25.40.390">
    <property type="match status" value="1"/>
</dbReference>
<keyword evidence="5" id="KW-0998">Cell outer membrane</keyword>
<evidence type="ECO:0000256" key="5">
    <source>
        <dbReference type="ARBA" id="ARBA00023237"/>
    </source>
</evidence>
<dbReference type="SUPFAM" id="SSF48452">
    <property type="entry name" value="TPR-like"/>
    <property type="match status" value="1"/>
</dbReference>
<evidence type="ECO:0000256" key="4">
    <source>
        <dbReference type="ARBA" id="ARBA00023136"/>
    </source>
</evidence>
<evidence type="ECO:0000256" key="1">
    <source>
        <dbReference type="ARBA" id="ARBA00004442"/>
    </source>
</evidence>
<keyword evidence="4" id="KW-0472">Membrane</keyword>
<evidence type="ECO:0000313" key="8">
    <source>
        <dbReference type="Proteomes" id="UP001319045"/>
    </source>
</evidence>
<sequence>MKKIIIYAFVAITLMFSGCNDMLDKSPRDTFTNNTTFWSNANAVESYSNKFYDNYIGYNSKGDLGWFYFKSFSDDQVNPTFDDWTYKTIPSTSSDWTDGSKEIRRVNYLIQGLSSSSLTNGEKARFMAIGRLNRAWEYYQMVRKFGNMQWMQDVITDPDDNRIYGSRTDRDVVIDSVLSDLNYAVANLDDVSDKTAWSKQMALAMKSDVCLYEGTFCKYRTTADNGKAPDLSRAQKYLNESVTASEAIMNSGKFALSTNYGDIYNSLSLGSNKEIIFYRNYEKDMVMHSLVDYTCNSTEQFGISKDAFDAFLFLDGKPKANTTLNTDDKAVINSGGNYSVSRMLSQRDKRLSLLVDSIISFAGHGWARVNNMGVSASPQMTSSTGYTVRKYDNMSLDSYYRINIGTGYTDAPLYWYAVILLNEAEAKAELGTITQSDLDKTINLLQSRVGLKPMTLLPDADPANNMGVSNLLWEIRRCRRCELMTDNWYRYWDLVRWHQLDKLDTSKNPDIMLGANLSNISNVGVNVTTDKYMIGNTKTRTYDSKYYLYPIPTGQITLSPETGQNLGW</sequence>
<reference evidence="7 8" key="1">
    <citation type="journal article" date="2022" name="Int. J. Syst. Evol. Microbiol.">
        <title>Prevotella herbatica sp. nov., a plant polysaccharide-decomposing anaerobic bacterium isolated from a methanogenic reactor.</title>
        <authorList>
            <person name="Uek A."/>
            <person name="Tonouchi A."/>
            <person name="Kaku N."/>
            <person name="Ueki K."/>
        </authorList>
    </citation>
    <scope>NUCLEOTIDE SEQUENCE [LARGE SCALE GENOMIC DNA]</scope>
    <source>
        <strain evidence="7 8">WR041</strain>
    </source>
</reference>
<dbReference type="RefSeq" id="WP_207154751.1">
    <property type="nucleotide sequence ID" value="NZ_AP024484.1"/>
</dbReference>
<gene>
    <name evidence="7" type="ORF">prwr041_04780</name>
</gene>
<evidence type="ECO:0000313" key="7">
    <source>
        <dbReference type="EMBL" id="BCS84585.1"/>
    </source>
</evidence>
<comment type="subcellular location">
    <subcellularLocation>
        <location evidence="1">Cell outer membrane</location>
    </subcellularLocation>
</comment>
<dbReference type="PROSITE" id="PS51257">
    <property type="entry name" value="PROKAR_LIPOPROTEIN"/>
    <property type="match status" value="1"/>
</dbReference>
<keyword evidence="8" id="KW-1185">Reference proteome</keyword>
<dbReference type="Pfam" id="PF07980">
    <property type="entry name" value="SusD_RagB"/>
    <property type="match status" value="1"/>
</dbReference>
<keyword evidence="3" id="KW-0732">Signal</keyword>
<dbReference type="InterPro" id="IPR012944">
    <property type="entry name" value="SusD_RagB_dom"/>
</dbReference>
<dbReference type="InterPro" id="IPR011990">
    <property type="entry name" value="TPR-like_helical_dom_sf"/>
</dbReference>
<dbReference type="EMBL" id="AP024484">
    <property type="protein sequence ID" value="BCS84585.1"/>
    <property type="molecule type" value="Genomic_DNA"/>
</dbReference>
<evidence type="ECO:0000259" key="6">
    <source>
        <dbReference type="Pfam" id="PF07980"/>
    </source>
</evidence>
<feature type="domain" description="RagB/SusD" evidence="6">
    <location>
        <begin position="283"/>
        <end position="568"/>
    </location>
</feature>